<accession>A0ABQ9NUM5</accession>
<dbReference type="InterPro" id="IPR035985">
    <property type="entry name" value="Ubiquitin-activating_enz"/>
</dbReference>
<feature type="domain" description="THIF-type NAD/FAD binding fold" evidence="5">
    <location>
        <begin position="23"/>
        <end position="572"/>
    </location>
</feature>
<keyword evidence="7" id="KW-1185">Reference proteome</keyword>
<dbReference type="Proteomes" id="UP001172684">
    <property type="component" value="Unassembled WGS sequence"/>
</dbReference>
<dbReference type="PANTHER" id="PTHR10953">
    <property type="entry name" value="UBIQUITIN-ACTIVATING ENZYME E1"/>
    <property type="match status" value="1"/>
</dbReference>
<evidence type="ECO:0000256" key="4">
    <source>
        <dbReference type="PIRNR" id="PIRNR039099"/>
    </source>
</evidence>
<evidence type="ECO:0000313" key="7">
    <source>
        <dbReference type="Proteomes" id="UP001172684"/>
    </source>
</evidence>
<evidence type="ECO:0000256" key="2">
    <source>
        <dbReference type="ARBA" id="ARBA00006868"/>
    </source>
</evidence>
<dbReference type="Gene3D" id="3.40.50.720">
    <property type="entry name" value="NAD(P)-binding Rossmann-like Domain"/>
    <property type="match status" value="2"/>
</dbReference>
<dbReference type="PIRSF" id="PIRSF039099">
    <property type="entry name" value="APP-BP1"/>
    <property type="match status" value="1"/>
</dbReference>
<dbReference type="InterPro" id="IPR000594">
    <property type="entry name" value="ThiF_NAD_FAD-bd"/>
</dbReference>
<reference evidence="6" key="1">
    <citation type="submission" date="2022-10" db="EMBL/GenBank/DDBJ databases">
        <title>Culturing micro-colonial fungi from biological soil crusts in the Mojave desert and describing Neophaeococcomyces mojavensis, and introducing the new genera and species Taxawa tesnikishii.</title>
        <authorList>
            <person name="Kurbessoian T."/>
            <person name="Stajich J.E."/>
        </authorList>
    </citation>
    <scope>NUCLEOTIDE SEQUENCE</scope>
    <source>
        <strain evidence="6">TK_1</strain>
    </source>
</reference>
<comment type="caution">
    <text evidence="6">The sequence shown here is derived from an EMBL/GenBank/DDBJ whole genome shotgun (WGS) entry which is preliminary data.</text>
</comment>
<dbReference type="SUPFAM" id="SSF69572">
    <property type="entry name" value="Activating enzymes of the ubiquitin-like proteins"/>
    <property type="match status" value="1"/>
</dbReference>
<proteinExistence type="inferred from homology"/>
<gene>
    <name evidence="6" type="ORF">H2201_006125</name>
</gene>
<dbReference type="PANTHER" id="PTHR10953:SF29">
    <property type="entry name" value="NEDD8-ACTIVATING ENZYME E1 REGULATORY SUBUNIT"/>
    <property type="match status" value="1"/>
</dbReference>
<sequence length="579" mass="63829">MEEPLTETTPPILQDDEKKRKKYDRQLRLWAASGQQALEEAHVLLINSGPGVVGVETLKNLVLPGIGQFTILDSAEVTEADLGVNFFLEPDDVGKFRAERTCALLEELNPDVQGHCNTEPVEYFLTQSSDTHPLRPFTHILVIAPIVPELLADIVSHCLTTSKPLFYIHCVGFYSDFSVQLPSAFPIVDTHPDPTATTDLRLLTPWPALSALVEEKTRDLDSMNAHEHGHVPYVLIILHFLEVWKETHDGQVPSNYREKSDFKELVRKGMRTNNPEGGEENFEEAIAAVLKSLNPSTPSSAVKEVFEAEECKNLTHDSPHFWVIAHAISEFYKAHNALPLPGSIPDMKAQSADYIQLQNVYKTKAREDVAEVTATVRELAKQHGHLTQVDEKEIEAFCKNAAHIKLVRGRPINPAFPGQKLKWGQRAKAAVSALKIPDSLILIHIAFLAFDEFCASHDADALAGAPRAPGSEDSDVEFDAEKMTGIANTIIDNLINEAGTRIEEPAYSDIGVRVEQYVQEIVRAGGGELHNIAALTGGMVAQEVIKVVTKQYVPVDNTCVFDGVGSRTEVLRLGADSVL</sequence>
<comment type="similarity">
    <text evidence="2 4">Belongs to the ubiquitin-activating E1 family. ULA1 subfamily.</text>
</comment>
<protein>
    <recommendedName>
        <fullName evidence="4">NEDD8-activating enzyme E1 regulatory subunit</fullName>
    </recommendedName>
</protein>
<comment type="pathway">
    <text evidence="1 4">Protein modification; protein neddylation.</text>
</comment>
<comment type="function">
    <text evidence="4">Regulatory subunit of the dimeric UBA3-ULA1 E1 enzyme.</text>
</comment>
<dbReference type="Pfam" id="PF00899">
    <property type="entry name" value="ThiF"/>
    <property type="match status" value="1"/>
</dbReference>
<dbReference type="EMBL" id="JAPDRL010000050">
    <property type="protein sequence ID" value="KAJ9662416.1"/>
    <property type="molecule type" value="Genomic_DNA"/>
</dbReference>
<keyword evidence="3 4" id="KW-0833">Ubl conjugation pathway</keyword>
<dbReference type="CDD" id="cd01493">
    <property type="entry name" value="APPBP1_RUB"/>
    <property type="match status" value="1"/>
</dbReference>
<dbReference type="InterPro" id="IPR030667">
    <property type="entry name" value="APP-BP1"/>
</dbReference>
<evidence type="ECO:0000256" key="3">
    <source>
        <dbReference type="ARBA" id="ARBA00022786"/>
    </source>
</evidence>
<evidence type="ECO:0000313" key="6">
    <source>
        <dbReference type="EMBL" id="KAJ9662416.1"/>
    </source>
</evidence>
<dbReference type="InterPro" id="IPR045886">
    <property type="entry name" value="ThiF/MoeB/HesA"/>
</dbReference>
<organism evidence="6 7">
    <name type="scientific">Coniosporium apollinis</name>
    <dbReference type="NCBI Taxonomy" id="61459"/>
    <lineage>
        <taxon>Eukaryota</taxon>
        <taxon>Fungi</taxon>
        <taxon>Dikarya</taxon>
        <taxon>Ascomycota</taxon>
        <taxon>Pezizomycotina</taxon>
        <taxon>Dothideomycetes</taxon>
        <taxon>Dothideomycetes incertae sedis</taxon>
        <taxon>Coniosporium</taxon>
    </lineage>
</organism>
<evidence type="ECO:0000259" key="5">
    <source>
        <dbReference type="Pfam" id="PF00899"/>
    </source>
</evidence>
<name>A0ABQ9NUM5_9PEZI</name>
<evidence type="ECO:0000256" key="1">
    <source>
        <dbReference type="ARBA" id="ARBA00005032"/>
    </source>
</evidence>